<dbReference type="InterPro" id="IPR013974">
    <property type="entry name" value="SAF"/>
</dbReference>
<keyword evidence="2" id="KW-0472">Membrane</keyword>
<feature type="region of interest" description="Disordered" evidence="1">
    <location>
        <begin position="161"/>
        <end position="205"/>
    </location>
</feature>
<evidence type="ECO:0000259" key="3">
    <source>
        <dbReference type="Pfam" id="PF08666"/>
    </source>
</evidence>
<dbReference type="RefSeq" id="WP_345556050.1">
    <property type="nucleotide sequence ID" value="NZ_BAABIK010000006.1"/>
</dbReference>
<keyword evidence="2" id="KW-1133">Transmembrane helix</keyword>
<evidence type="ECO:0000313" key="5">
    <source>
        <dbReference type="Proteomes" id="UP001499993"/>
    </source>
</evidence>
<evidence type="ECO:0000256" key="1">
    <source>
        <dbReference type="SAM" id="MobiDB-lite"/>
    </source>
</evidence>
<feature type="domain" description="SAF" evidence="3">
    <location>
        <begin position="59"/>
        <end position="117"/>
    </location>
</feature>
<organism evidence="4 5">
    <name type="scientific">Streptomonospora halophila</name>
    <dbReference type="NCBI Taxonomy" id="427369"/>
    <lineage>
        <taxon>Bacteria</taxon>
        <taxon>Bacillati</taxon>
        <taxon>Actinomycetota</taxon>
        <taxon>Actinomycetes</taxon>
        <taxon>Streptosporangiales</taxon>
        <taxon>Nocardiopsidaceae</taxon>
        <taxon>Streptomonospora</taxon>
    </lineage>
</organism>
<reference evidence="5" key="1">
    <citation type="journal article" date="2019" name="Int. J. Syst. Evol. Microbiol.">
        <title>The Global Catalogue of Microorganisms (GCM) 10K type strain sequencing project: providing services to taxonomists for standard genome sequencing and annotation.</title>
        <authorList>
            <consortium name="The Broad Institute Genomics Platform"/>
            <consortium name="The Broad Institute Genome Sequencing Center for Infectious Disease"/>
            <person name="Wu L."/>
            <person name="Ma J."/>
        </authorList>
    </citation>
    <scope>NUCLEOTIDE SEQUENCE [LARGE SCALE GENOMIC DNA]</scope>
    <source>
        <strain evidence="5">JCM 18123</strain>
    </source>
</reference>
<keyword evidence="2" id="KW-0812">Transmembrane</keyword>
<proteinExistence type="predicted"/>
<comment type="caution">
    <text evidence="4">The sequence shown here is derived from an EMBL/GenBank/DDBJ whole genome shotgun (WGS) entry which is preliminary data.</text>
</comment>
<evidence type="ECO:0000256" key="2">
    <source>
        <dbReference type="SAM" id="Phobius"/>
    </source>
</evidence>
<dbReference type="CDD" id="cd11614">
    <property type="entry name" value="SAF_CpaB_FlgA_like"/>
    <property type="match status" value="1"/>
</dbReference>
<dbReference type="EMBL" id="BAABIK010000006">
    <property type="protein sequence ID" value="GAA4935898.1"/>
    <property type="molecule type" value="Genomic_DNA"/>
</dbReference>
<dbReference type="Proteomes" id="UP001499993">
    <property type="component" value="Unassembled WGS sequence"/>
</dbReference>
<sequence>MAAVAGRTEHKQDQGAAPQRLLGAGPRRWRWLAIGAALMAMGATAVAAALGQVDARSGVVAATRDLPGGHVVAEGDLQVVEIAGGERLAAIPAARIDGMIGQTVLSPISQNALIAPAELGGDTDHPAEDEAVIGASLADNQVPISLQAGAQVALVITAPPSRESGEATSQEDPAATAATSPPPEEAIAGRVQSVDRPDEASGGQTTRVELVVDAADAAAVARAASADALTVVEVAEGQN</sequence>
<evidence type="ECO:0000313" key="4">
    <source>
        <dbReference type="EMBL" id="GAA4935898.1"/>
    </source>
</evidence>
<name>A0ABP9GBQ8_9ACTN</name>
<feature type="transmembrane region" description="Helical" evidence="2">
    <location>
        <begin position="29"/>
        <end position="50"/>
    </location>
</feature>
<accession>A0ABP9GBQ8</accession>
<feature type="region of interest" description="Disordered" evidence="1">
    <location>
        <begin position="1"/>
        <end position="20"/>
    </location>
</feature>
<gene>
    <name evidence="4" type="ORF">GCM10023224_15860</name>
</gene>
<protein>
    <recommendedName>
        <fullName evidence="3">SAF domain-containing protein</fullName>
    </recommendedName>
</protein>
<dbReference type="Pfam" id="PF08666">
    <property type="entry name" value="SAF"/>
    <property type="match status" value="1"/>
</dbReference>
<keyword evidence="5" id="KW-1185">Reference proteome</keyword>